<reference evidence="2 3" key="1">
    <citation type="journal article" date="2019" name="Microorganisms">
        <title>Paenibacillus lutrae sp. nov., A Chitinolytic Species Isolated from A River Otter in Castril Natural Park, Granada, Spain.</title>
        <authorList>
            <person name="Rodriguez M."/>
            <person name="Reina J.C."/>
            <person name="Bejar V."/>
            <person name="Llamas I."/>
        </authorList>
    </citation>
    <scope>NUCLEOTIDE SEQUENCE [LARGE SCALE GENOMIC DNA]</scope>
    <source>
        <strain evidence="2 3">N10</strain>
    </source>
</reference>
<dbReference type="EMBL" id="RHLK01000002">
    <property type="protein sequence ID" value="MVO98893.1"/>
    <property type="molecule type" value="Genomic_DNA"/>
</dbReference>
<gene>
    <name evidence="2" type="ORF">EDM21_05060</name>
</gene>
<dbReference type="InterPro" id="IPR012964">
    <property type="entry name" value="DUF1702"/>
</dbReference>
<keyword evidence="1" id="KW-0812">Transmembrane</keyword>
<dbReference type="Proteomes" id="UP000490800">
    <property type="component" value="Unassembled WGS sequence"/>
</dbReference>
<dbReference type="Pfam" id="PF08012">
    <property type="entry name" value="DUF1702"/>
    <property type="match status" value="1"/>
</dbReference>
<feature type="transmembrane region" description="Helical" evidence="1">
    <location>
        <begin position="6"/>
        <end position="26"/>
    </location>
</feature>
<dbReference type="AlphaFoldDB" id="A0A7X3FG78"/>
<evidence type="ECO:0000313" key="3">
    <source>
        <dbReference type="Proteomes" id="UP000490800"/>
    </source>
</evidence>
<organism evidence="2 3">
    <name type="scientific">Paenibacillus lutrae</name>
    <dbReference type="NCBI Taxonomy" id="2078573"/>
    <lineage>
        <taxon>Bacteria</taxon>
        <taxon>Bacillati</taxon>
        <taxon>Bacillota</taxon>
        <taxon>Bacilli</taxon>
        <taxon>Bacillales</taxon>
        <taxon>Paenibacillaceae</taxon>
        <taxon>Paenibacillus</taxon>
    </lineage>
</organism>
<keyword evidence="1" id="KW-1133">Transmembrane helix</keyword>
<keyword evidence="3" id="KW-1185">Reference proteome</keyword>
<sequence>METSITAAGLIAGTALIFPFLYLGLFRQNISKTIKRFSFSQDQAFNRKFHQVLKAFLTGSNGVLKPVLRMADVREELAHQFPPFYRGFAYEGVGLGLGVKASLSLGKGRRFESYLHQLSPGHLYQYYVGLGWYLSIRHRFDYEAMAGWLRQLDSRYAPIVFDGVGFKTALYHYRENKQIIQKLTSFPYPYQRVCYQGLGRSLWFLHEFDLKEVSAEIETLPSSFRNDAFSGAGIAVAYSMFDQVAHTAEADLQIPLAYRASFRQGLAFGWEARKLQDPAYWQRQMQICPSSVSTKVNHYVDCVHQAEQRIEAGAAESYYFKWIEEARRILQEKQA</sequence>
<dbReference type="OrthoDB" id="2530105at2"/>
<comment type="caution">
    <text evidence="2">The sequence shown here is derived from an EMBL/GenBank/DDBJ whole genome shotgun (WGS) entry which is preliminary data.</text>
</comment>
<keyword evidence="1" id="KW-0472">Membrane</keyword>
<evidence type="ECO:0000313" key="2">
    <source>
        <dbReference type="EMBL" id="MVO98893.1"/>
    </source>
</evidence>
<protein>
    <submittedName>
        <fullName evidence="2">DUF1702 family protein</fullName>
    </submittedName>
</protein>
<accession>A0A7X3FG78</accession>
<evidence type="ECO:0000256" key="1">
    <source>
        <dbReference type="SAM" id="Phobius"/>
    </source>
</evidence>
<name>A0A7X3FG78_9BACL</name>
<dbReference type="RefSeq" id="WP_157333436.1">
    <property type="nucleotide sequence ID" value="NZ_RHLK01000002.1"/>
</dbReference>
<proteinExistence type="predicted"/>